<accession>Q5HPU8</accession>
<name>Q5HPU8_STAEQ</name>
<dbReference type="KEGG" id="ser:SERP0810"/>
<dbReference type="AlphaFoldDB" id="Q5HPU8"/>
<dbReference type="STRING" id="176279.SERP0810"/>
<evidence type="ECO:0000313" key="1">
    <source>
        <dbReference type="EMBL" id="AAW54148.1"/>
    </source>
</evidence>
<dbReference type="EMBL" id="CP000029">
    <property type="protein sequence ID" value="AAW54148.1"/>
    <property type="molecule type" value="Genomic_DNA"/>
</dbReference>
<proteinExistence type="predicted"/>
<sequence>MILIVLNKFTNSHRRFFMNRKMIFILNDARVKLKVVGVAIIKYNYEVIDKSLRK</sequence>
<dbReference type="HOGENOM" id="CLU_213402_0_0_9"/>
<gene>
    <name evidence="1" type="ordered locus">SERP0810</name>
</gene>
<keyword evidence="2" id="KW-1185">Reference proteome</keyword>
<protein>
    <submittedName>
        <fullName evidence="1">Uncharacterized protein</fullName>
    </submittedName>
</protein>
<dbReference type="Proteomes" id="UP000000531">
    <property type="component" value="Chromosome"/>
</dbReference>
<evidence type="ECO:0000313" key="2">
    <source>
        <dbReference type="Proteomes" id="UP000000531"/>
    </source>
</evidence>
<reference evidence="1 2" key="1">
    <citation type="journal article" date="2005" name="J. Bacteriol.">
        <title>Insights on evolution of virulence and resistance from the complete genome analysis of an early methicillin-resistant Staphylococcus aureus strain and a biofilm-producing methicillin-resistant Staphylococcus epidermidis strain.</title>
        <authorList>
            <person name="Gill S.R."/>
            <person name="Fouts D.E."/>
            <person name="Archer G.L."/>
            <person name="Mongodin E.F."/>
            <person name="Deboy R.T."/>
            <person name="Ravel J."/>
            <person name="Paulsen I.T."/>
            <person name="Kolonay J.F."/>
            <person name="Brinkac L."/>
            <person name="Beanan M."/>
            <person name="Dodson R.J."/>
            <person name="Daugherty S.C."/>
            <person name="Madupu R."/>
            <person name="Angiuoli S.V."/>
            <person name="Durkin A.S."/>
            <person name="Haft D.H."/>
            <person name="Vamathevan J."/>
            <person name="Khouri H."/>
            <person name="Utterback T."/>
            <person name="Lee C."/>
            <person name="Dimitrov G."/>
            <person name="Jiang L."/>
            <person name="Qin H."/>
            <person name="Weidman J."/>
            <person name="Tran K."/>
            <person name="Kang K."/>
            <person name="Hance I.R."/>
            <person name="Nelson K.E."/>
            <person name="Fraser C.M."/>
        </authorList>
    </citation>
    <scope>NUCLEOTIDE SEQUENCE [LARGE SCALE GENOMIC DNA]</scope>
    <source>
        <strain evidence="2">ATCC 35984 / RP62A</strain>
    </source>
</reference>
<organism evidence="1 2">
    <name type="scientific">Staphylococcus epidermidis (strain ATCC 35984 / DSM 28319 / BCRC 17069 / CCUG 31568 / BM 3577 / RP62A)</name>
    <dbReference type="NCBI Taxonomy" id="176279"/>
    <lineage>
        <taxon>Bacteria</taxon>
        <taxon>Bacillati</taxon>
        <taxon>Bacillota</taxon>
        <taxon>Bacilli</taxon>
        <taxon>Bacillales</taxon>
        <taxon>Staphylococcaceae</taxon>
        <taxon>Staphylococcus</taxon>
    </lineage>
</organism>